<sequence>MGLRDVYDAVERAVTPRVEAAVRSDELAEASKAVVKVRRAIGSRIDGVNAGLLHLVNIPAASDIRRLRRQLGEMDFELRQLRMELAARDAERRRDDDRRRLTEGDDGARDS</sequence>
<keyword evidence="3" id="KW-1185">Reference proteome</keyword>
<organism evidence="2 3">
    <name type="scientific">Tsukamurella soli</name>
    <dbReference type="NCBI Taxonomy" id="644556"/>
    <lineage>
        <taxon>Bacteria</taxon>
        <taxon>Bacillati</taxon>
        <taxon>Actinomycetota</taxon>
        <taxon>Actinomycetes</taxon>
        <taxon>Mycobacteriales</taxon>
        <taxon>Tsukamurellaceae</taxon>
        <taxon>Tsukamurella</taxon>
    </lineage>
</organism>
<feature type="region of interest" description="Disordered" evidence="1">
    <location>
        <begin position="89"/>
        <end position="111"/>
    </location>
</feature>
<dbReference type="Proteomes" id="UP001500635">
    <property type="component" value="Unassembled WGS sequence"/>
</dbReference>
<comment type="caution">
    <text evidence="2">The sequence shown here is derived from an EMBL/GenBank/DDBJ whole genome shotgun (WGS) entry which is preliminary data.</text>
</comment>
<reference evidence="3" key="1">
    <citation type="journal article" date="2019" name="Int. J. Syst. Evol. Microbiol.">
        <title>The Global Catalogue of Microorganisms (GCM) 10K type strain sequencing project: providing services to taxonomists for standard genome sequencing and annotation.</title>
        <authorList>
            <consortium name="The Broad Institute Genomics Platform"/>
            <consortium name="The Broad Institute Genome Sequencing Center for Infectious Disease"/>
            <person name="Wu L."/>
            <person name="Ma J."/>
        </authorList>
    </citation>
    <scope>NUCLEOTIDE SEQUENCE [LARGE SCALE GENOMIC DNA]</scope>
    <source>
        <strain evidence="3">JCM 17688</strain>
    </source>
</reference>
<evidence type="ECO:0000313" key="2">
    <source>
        <dbReference type="EMBL" id="GAA4398415.1"/>
    </source>
</evidence>
<gene>
    <name evidence="2" type="ORF">GCM10023147_34610</name>
</gene>
<dbReference type="RefSeq" id="WP_344998272.1">
    <property type="nucleotide sequence ID" value="NZ_BAABFR010000062.1"/>
</dbReference>
<dbReference type="EMBL" id="BAABFR010000062">
    <property type="protein sequence ID" value="GAA4398415.1"/>
    <property type="molecule type" value="Genomic_DNA"/>
</dbReference>
<evidence type="ECO:0000313" key="3">
    <source>
        <dbReference type="Proteomes" id="UP001500635"/>
    </source>
</evidence>
<accession>A0ABP8JZP8</accession>
<protein>
    <submittedName>
        <fullName evidence="2">Uncharacterized protein</fullName>
    </submittedName>
</protein>
<proteinExistence type="predicted"/>
<name>A0ABP8JZP8_9ACTN</name>
<evidence type="ECO:0000256" key="1">
    <source>
        <dbReference type="SAM" id="MobiDB-lite"/>
    </source>
</evidence>